<evidence type="ECO:0000256" key="6">
    <source>
        <dbReference type="ARBA" id="ARBA00022989"/>
    </source>
</evidence>
<dbReference type="AlphaFoldDB" id="A0AAQ3RVU8"/>
<reference evidence="11 12" key="1">
    <citation type="journal article" date="2023" name="Life. Sci Alliance">
        <title>Evolutionary insights into 3D genome organization and epigenetic landscape of Vigna mungo.</title>
        <authorList>
            <person name="Junaid A."/>
            <person name="Singh B."/>
            <person name="Bhatia S."/>
        </authorList>
    </citation>
    <scope>NUCLEOTIDE SEQUENCE [LARGE SCALE GENOMIC DNA]</scope>
    <source>
        <strain evidence="11">Urdbean</strain>
    </source>
</reference>
<comment type="subunit">
    <text evidence="3">Homodimer and heterodimers.</text>
</comment>
<evidence type="ECO:0000256" key="2">
    <source>
        <dbReference type="ARBA" id="ARBA00007651"/>
    </source>
</evidence>
<dbReference type="PANTHER" id="PTHR33573">
    <property type="entry name" value="CASP-LIKE PROTEIN 4A4"/>
    <property type="match status" value="1"/>
</dbReference>
<feature type="compositionally biased region" description="Polar residues" evidence="8">
    <location>
        <begin position="304"/>
        <end position="324"/>
    </location>
</feature>
<dbReference type="InterPro" id="IPR006702">
    <property type="entry name" value="CASP_dom"/>
</dbReference>
<dbReference type="Pfam" id="PF04535">
    <property type="entry name" value="CASP_dom"/>
    <property type="match status" value="2"/>
</dbReference>
<keyword evidence="4" id="KW-1003">Cell membrane</keyword>
<keyword evidence="12" id="KW-1185">Reference proteome</keyword>
<protein>
    <recommendedName>
        <fullName evidence="10">Casparian strip membrane protein domain-containing protein</fullName>
    </recommendedName>
</protein>
<dbReference type="PANTHER" id="PTHR33573:SF38">
    <property type="entry name" value="CASP-LIKE PROTEIN 4A1"/>
    <property type="match status" value="1"/>
</dbReference>
<gene>
    <name evidence="11" type="ORF">V8G54_019572</name>
</gene>
<feature type="transmembrane region" description="Helical" evidence="9">
    <location>
        <begin position="577"/>
        <end position="598"/>
    </location>
</feature>
<comment type="subcellular location">
    <subcellularLocation>
        <location evidence="1">Cell membrane</location>
        <topology evidence="1">Multi-pass membrane protein</topology>
    </subcellularLocation>
</comment>
<keyword evidence="7 9" id="KW-0472">Membrane</keyword>
<evidence type="ECO:0000313" key="11">
    <source>
        <dbReference type="EMBL" id="WVZ06226.1"/>
    </source>
</evidence>
<organism evidence="11 12">
    <name type="scientific">Vigna mungo</name>
    <name type="common">Black gram</name>
    <name type="synonym">Phaseolus mungo</name>
    <dbReference type="NCBI Taxonomy" id="3915"/>
    <lineage>
        <taxon>Eukaryota</taxon>
        <taxon>Viridiplantae</taxon>
        <taxon>Streptophyta</taxon>
        <taxon>Embryophyta</taxon>
        <taxon>Tracheophyta</taxon>
        <taxon>Spermatophyta</taxon>
        <taxon>Magnoliopsida</taxon>
        <taxon>eudicotyledons</taxon>
        <taxon>Gunneridae</taxon>
        <taxon>Pentapetalae</taxon>
        <taxon>rosids</taxon>
        <taxon>fabids</taxon>
        <taxon>Fabales</taxon>
        <taxon>Fabaceae</taxon>
        <taxon>Papilionoideae</taxon>
        <taxon>50 kb inversion clade</taxon>
        <taxon>NPAAA clade</taxon>
        <taxon>indigoferoid/millettioid clade</taxon>
        <taxon>Phaseoleae</taxon>
        <taxon>Vigna</taxon>
    </lineage>
</organism>
<feature type="domain" description="Casparian strip membrane protein" evidence="10">
    <location>
        <begin position="437"/>
        <end position="523"/>
    </location>
</feature>
<dbReference type="GO" id="GO:0005886">
    <property type="term" value="C:plasma membrane"/>
    <property type="evidence" value="ECO:0007669"/>
    <property type="project" value="UniProtKB-SubCell"/>
</dbReference>
<keyword evidence="5 9" id="KW-0812">Transmembrane</keyword>
<name>A0AAQ3RVU8_VIGMU</name>
<feature type="compositionally biased region" description="Basic and acidic residues" evidence="8">
    <location>
        <begin position="262"/>
        <end position="288"/>
    </location>
</feature>
<feature type="region of interest" description="Disordered" evidence="8">
    <location>
        <begin position="262"/>
        <end position="369"/>
    </location>
</feature>
<evidence type="ECO:0000256" key="7">
    <source>
        <dbReference type="ARBA" id="ARBA00023136"/>
    </source>
</evidence>
<sequence length="664" mass="75819">MVKVSPAFERRFAKPLCVGFELDVLAKSEHFNRSVIECWRRARTFTRIESMSSFVKYSKEMFILCEDLEEESSRIQFCLQKVEESVSTLLPSKYGWKDTRCRQGTRVRLTLCVMVYWYGDAHGVVHDWDSHDGGVSMMMIMILEMLQDYRSRIDDRSSRIGDRGLSLAGEALTGDQALKKNNIATKEKESTRDECNTETVRKDFEMQQERERVCHSESIRSRCIEGEKSHRVRDDLGRKKVIMNILEIQDENWKHYQFTEEKKNTTAEKEMKKENSEEKATEPTEKVSGDTQEEQDPEQKRNQENQFYAVSEPSPSITVSSPSLRTHKSPSPPLHSLTDSPISDGHSSPQPQNPPPESSSDSSISDGHFSIADQRLSPPVVTAHRFQVEPAVVTKVDLGAEEGFVKDVEQATGAAGNRRLRPDVSGLLKAKKIATWSRLLFGLRITAFVFCLASFSVLAADKKRGWALDSFYLYKEFRYSLSVNVIGFMHSGLQICDLWRYLATGKNVVDHQLWGYFTFALDQKPHLDFEFSESEFCSVDCGWRDFWKYWSVKTNNPSLEKSYVEKYNTFRPPFRSLSMFCVVILTYLLMSSSSSAATRAYDWISNWGEDKFAYMANASVALSLVAFVAFALASLVSGCIIVDQLVELASIYEYSLWNFSEDGV</sequence>
<feature type="transmembrane region" description="Helical" evidence="9">
    <location>
        <begin position="618"/>
        <end position="642"/>
    </location>
</feature>
<dbReference type="EMBL" id="CP144695">
    <property type="protein sequence ID" value="WVZ06226.1"/>
    <property type="molecule type" value="Genomic_DNA"/>
</dbReference>
<evidence type="ECO:0000256" key="4">
    <source>
        <dbReference type="ARBA" id="ARBA00022475"/>
    </source>
</evidence>
<dbReference type="Proteomes" id="UP001374535">
    <property type="component" value="Chromosome 6"/>
</dbReference>
<accession>A0AAQ3RVU8</accession>
<feature type="domain" description="Casparian strip membrane protein" evidence="10">
    <location>
        <begin position="568"/>
        <end position="629"/>
    </location>
</feature>
<feature type="transmembrane region" description="Helical" evidence="9">
    <location>
        <begin position="439"/>
        <end position="460"/>
    </location>
</feature>
<evidence type="ECO:0000313" key="12">
    <source>
        <dbReference type="Proteomes" id="UP001374535"/>
    </source>
</evidence>
<proteinExistence type="inferred from homology"/>
<comment type="similarity">
    <text evidence="2">Belongs to the Casparian strip membrane proteins (CASP) family.</text>
</comment>
<evidence type="ECO:0000256" key="9">
    <source>
        <dbReference type="SAM" id="Phobius"/>
    </source>
</evidence>
<evidence type="ECO:0000256" key="5">
    <source>
        <dbReference type="ARBA" id="ARBA00022692"/>
    </source>
</evidence>
<evidence type="ECO:0000256" key="3">
    <source>
        <dbReference type="ARBA" id="ARBA00011489"/>
    </source>
</evidence>
<evidence type="ECO:0000256" key="8">
    <source>
        <dbReference type="SAM" id="MobiDB-lite"/>
    </source>
</evidence>
<keyword evidence="6 9" id="KW-1133">Transmembrane helix</keyword>
<evidence type="ECO:0000256" key="1">
    <source>
        <dbReference type="ARBA" id="ARBA00004651"/>
    </source>
</evidence>
<evidence type="ECO:0000259" key="10">
    <source>
        <dbReference type="Pfam" id="PF04535"/>
    </source>
</evidence>